<proteinExistence type="predicted"/>
<protein>
    <recommendedName>
        <fullName evidence="3">Transcription factor VHR1</fullName>
    </recommendedName>
</protein>
<dbReference type="Pfam" id="PF04001">
    <property type="entry name" value="Vhr1"/>
    <property type="match status" value="1"/>
</dbReference>
<comment type="caution">
    <text evidence="1">The sequence shown here is derived from an EMBL/GenBank/DDBJ whole genome shotgun (WGS) entry which is preliminary data.</text>
</comment>
<dbReference type="EMBL" id="JAEUBF010000039">
    <property type="protein sequence ID" value="KAH3680793.1"/>
    <property type="molecule type" value="Genomic_DNA"/>
</dbReference>
<dbReference type="InterPro" id="IPR007147">
    <property type="entry name" value="TF_Vhr"/>
</dbReference>
<dbReference type="Proteomes" id="UP000769528">
    <property type="component" value="Unassembled WGS sequence"/>
</dbReference>
<gene>
    <name evidence="1" type="ORF">WICMUC_000144</name>
</gene>
<organism evidence="1 2">
    <name type="scientific">Wickerhamomyces mucosus</name>
    <dbReference type="NCBI Taxonomy" id="1378264"/>
    <lineage>
        <taxon>Eukaryota</taxon>
        <taxon>Fungi</taxon>
        <taxon>Dikarya</taxon>
        <taxon>Ascomycota</taxon>
        <taxon>Saccharomycotina</taxon>
        <taxon>Saccharomycetes</taxon>
        <taxon>Phaffomycetales</taxon>
        <taxon>Wickerhamomycetaceae</taxon>
        <taxon>Wickerhamomyces</taxon>
    </lineage>
</organism>
<evidence type="ECO:0000313" key="1">
    <source>
        <dbReference type="EMBL" id="KAH3680793.1"/>
    </source>
</evidence>
<reference evidence="1" key="2">
    <citation type="submission" date="2021-01" db="EMBL/GenBank/DDBJ databases">
        <authorList>
            <person name="Schikora-Tamarit M.A."/>
        </authorList>
    </citation>
    <scope>NUCLEOTIDE SEQUENCE</scope>
    <source>
        <strain evidence="1">CBS6341</strain>
    </source>
</reference>
<dbReference type="AlphaFoldDB" id="A0A9P8TIH1"/>
<evidence type="ECO:0008006" key="3">
    <source>
        <dbReference type="Google" id="ProtNLM"/>
    </source>
</evidence>
<keyword evidence="2" id="KW-1185">Reference proteome</keyword>
<accession>A0A9P8TIH1</accession>
<reference evidence="1" key="1">
    <citation type="journal article" date="2021" name="Open Biol.">
        <title>Shared evolutionary footprints suggest mitochondrial oxidative damage underlies multiple complex I losses in fungi.</title>
        <authorList>
            <person name="Schikora-Tamarit M.A."/>
            <person name="Marcet-Houben M."/>
            <person name="Nosek J."/>
            <person name="Gabaldon T."/>
        </authorList>
    </citation>
    <scope>NUCLEOTIDE SEQUENCE</scope>
    <source>
        <strain evidence="1">CBS6341</strain>
    </source>
</reference>
<name>A0A9P8TIH1_9ASCO</name>
<dbReference type="OrthoDB" id="4089008at2759"/>
<evidence type="ECO:0000313" key="2">
    <source>
        <dbReference type="Proteomes" id="UP000769528"/>
    </source>
</evidence>
<sequence>MDHSKHGITHQIREQLNFTDPSKWRKFTNRRLELVDKFNLSSKKASEQDGLILKIADILRLEFGYDDSKINEFDKLVRAAVQSVRRNRKRSLKQLNIQSNNDGWNEKSMFINHITTTTSPTATTTKVGTSIPTIVQSTNQQQHQHQQQHIKLPSIKVQPDLFKFSEQNKQKLLNYITNSSTFFKSIDSPGSINESILSKLGLNSIRASISFILDKFFQVQDMNYLYTKLTSMETLSLVFKSLDITHSSEISLLNLTQSFNLFCKIIGCLVKDYGFDSILYTLGELFHELVLLEYPLLLTFKQQTIVLPINPKEIDEEFNKDINIKYRSNNIQFKFKPMSSTPPTYIELLENCKIAFNCTEKNLRLRIIDEKIEKLSQIFKDLNKPIVNLELYEV</sequence>